<keyword evidence="1" id="KW-0812">Transmembrane</keyword>
<accession>A0AAE3R6W2</accession>
<evidence type="ECO:0000313" key="2">
    <source>
        <dbReference type="EMBL" id="MDJ1505001.1"/>
    </source>
</evidence>
<reference evidence="2" key="1">
    <citation type="submission" date="2023-05" db="EMBL/GenBank/DDBJ databases">
        <authorList>
            <person name="Zhang X."/>
        </authorList>
    </citation>
    <scope>NUCLEOTIDE SEQUENCE</scope>
    <source>
        <strain evidence="2">BD1B2-1</strain>
    </source>
</reference>
<name>A0AAE3R6W2_9BACT</name>
<protein>
    <submittedName>
        <fullName evidence="2">Uncharacterized protein</fullName>
    </submittedName>
</protein>
<dbReference type="Proteomes" id="UP001232063">
    <property type="component" value="Unassembled WGS sequence"/>
</dbReference>
<dbReference type="RefSeq" id="WP_313997768.1">
    <property type="nucleotide sequence ID" value="NZ_JASJOU010000014.1"/>
</dbReference>
<evidence type="ECO:0000256" key="1">
    <source>
        <dbReference type="SAM" id="Phobius"/>
    </source>
</evidence>
<keyword evidence="3" id="KW-1185">Reference proteome</keyword>
<keyword evidence="1" id="KW-0472">Membrane</keyword>
<dbReference type="AlphaFoldDB" id="A0AAE3R6W2"/>
<comment type="caution">
    <text evidence="2">The sequence shown here is derived from an EMBL/GenBank/DDBJ whole genome shotgun (WGS) entry which is preliminary data.</text>
</comment>
<proteinExistence type="predicted"/>
<evidence type="ECO:0000313" key="3">
    <source>
        <dbReference type="Proteomes" id="UP001232063"/>
    </source>
</evidence>
<organism evidence="2 3">
    <name type="scientific">Xanthocytophaga agilis</name>
    <dbReference type="NCBI Taxonomy" id="3048010"/>
    <lineage>
        <taxon>Bacteria</taxon>
        <taxon>Pseudomonadati</taxon>
        <taxon>Bacteroidota</taxon>
        <taxon>Cytophagia</taxon>
        <taxon>Cytophagales</taxon>
        <taxon>Rhodocytophagaceae</taxon>
        <taxon>Xanthocytophaga</taxon>
    </lineage>
</organism>
<dbReference type="EMBL" id="JASJOU010000014">
    <property type="protein sequence ID" value="MDJ1505001.1"/>
    <property type="molecule type" value="Genomic_DNA"/>
</dbReference>
<feature type="transmembrane region" description="Helical" evidence="1">
    <location>
        <begin position="33"/>
        <end position="54"/>
    </location>
</feature>
<keyword evidence="1" id="KW-1133">Transmembrane helix</keyword>
<sequence length="59" mass="6323">MGDFFQSKFVTDLVNKNQLPTVNVEVQVNTKTIIELAAAAFAVALAIMLIGKVISALSK</sequence>
<gene>
    <name evidence="2" type="ORF">QNI22_30340</name>
</gene>